<organism evidence="1 2">
    <name type="scientific">Desulfosarcina widdelii</name>
    <dbReference type="NCBI Taxonomy" id="947919"/>
    <lineage>
        <taxon>Bacteria</taxon>
        <taxon>Pseudomonadati</taxon>
        <taxon>Thermodesulfobacteriota</taxon>
        <taxon>Desulfobacteria</taxon>
        <taxon>Desulfobacterales</taxon>
        <taxon>Desulfosarcinaceae</taxon>
        <taxon>Desulfosarcina</taxon>
    </lineage>
</organism>
<protein>
    <submittedName>
        <fullName evidence="1">Uncharacterized protein</fullName>
    </submittedName>
</protein>
<dbReference type="EMBL" id="AP021875">
    <property type="protein sequence ID" value="BBO76817.1"/>
    <property type="molecule type" value="Genomic_DNA"/>
</dbReference>
<accession>A0A5K7ZLC9</accession>
<dbReference type="Proteomes" id="UP000427769">
    <property type="component" value="Chromosome"/>
</dbReference>
<gene>
    <name evidence="1" type="ORF">DSCW_42340</name>
</gene>
<keyword evidence="2" id="KW-1185">Reference proteome</keyword>
<sequence length="84" mass="9654">MKEQKNKANAETWFQRGYRKGEVFARHEADYDELAAVARAGSIPVGWDLYRAETLNRHLGDASFNFQAYEAGFARACKEFFDTI</sequence>
<name>A0A5K7ZLC9_9BACT</name>
<evidence type="ECO:0000313" key="1">
    <source>
        <dbReference type="EMBL" id="BBO76817.1"/>
    </source>
</evidence>
<dbReference type="AlphaFoldDB" id="A0A5K7ZLC9"/>
<dbReference type="KEGG" id="dwd:DSCW_42340"/>
<evidence type="ECO:0000313" key="2">
    <source>
        <dbReference type="Proteomes" id="UP000427769"/>
    </source>
</evidence>
<proteinExistence type="predicted"/>
<dbReference type="OrthoDB" id="9850452at2"/>
<reference evidence="1 2" key="1">
    <citation type="submission" date="2019-11" db="EMBL/GenBank/DDBJ databases">
        <title>Comparative genomics of hydrocarbon-degrading Desulfosarcina strains.</title>
        <authorList>
            <person name="Watanabe M."/>
            <person name="Kojima H."/>
            <person name="Fukui M."/>
        </authorList>
    </citation>
    <scope>NUCLEOTIDE SEQUENCE [LARGE SCALE GENOMIC DNA]</scope>
    <source>
        <strain evidence="1 2">PP31</strain>
    </source>
</reference>
<dbReference type="RefSeq" id="WP_155305622.1">
    <property type="nucleotide sequence ID" value="NZ_AP021875.1"/>
</dbReference>